<dbReference type="InterPro" id="IPR036249">
    <property type="entry name" value="Thioredoxin-like_sf"/>
</dbReference>
<dbReference type="Gene3D" id="3.40.30.10">
    <property type="entry name" value="Glutaredoxin"/>
    <property type="match status" value="1"/>
</dbReference>
<evidence type="ECO:0000313" key="4">
    <source>
        <dbReference type="Proteomes" id="UP000480410"/>
    </source>
</evidence>
<accession>A0A6M0CN30</accession>
<evidence type="ECO:0000313" key="2">
    <source>
        <dbReference type="EMBL" id="NER58955.1"/>
    </source>
</evidence>
<dbReference type="EMBL" id="JAAHBU010000030">
    <property type="protein sequence ID" value="NER63045.1"/>
    <property type="molecule type" value="Genomic_DNA"/>
</dbReference>
<name>A0A6B3NII9_9PSED</name>
<dbReference type="Proteomes" id="UP000480410">
    <property type="component" value="Unassembled WGS sequence"/>
</dbReference>
<keyword evidence="5" id="KW-1185">Reference proteome</keyword>
<dbReference type="CDD" id="cd02947">
    <property type="entry name" value="TRX_family"/>
    <property type="match status" value="1"/>
</dbReference>
<reference evidence="4 5" key="1">
    <citation type="submission" date="2020-02" db="EMBL/GenBank/DDBJ databases">
        <title>Broccoli isolated Pseudomonas sp.</title>
        <authorList>
            <person name="Fujikawa T."/>
            <person name="Sawada H."/>
        </authorList>
    </citation>
    <scope>NUCLEOTIDE SEQUENCE [LARGE SCALE GENOMIC DNA]</scope>
    <source>
        <strain evidence="3 5">MAFF212427</strain>
        <strain evidence="2 4">MAFF212428</strain>
    </source>
</reference>
<gene>
    <name evidence="2" type="ORF">G3435_01095</name>
    <name evidence="3" type="ORF">G3436_02980</name>
</gene>
<comment type="caution">
    <text evidence="3">The sequence shown here is derived from an EMBL/GenBank/DDBJ whole genome shotgun (WGS) entry which is preliminary data.</text>
</comment>
<protein>
    <submittedName>
        <fullName evidence="3">Thioredoxin family protein</fullName>
    </submittedName>
</protein>
<dbReference type="AlphaFoldDB" id="A0A6B3NII9"/>
<proteinExistence type="predicted"/>
<dbReference type="InterPro" id="IPR013766">
    <property type="entry name" value="Thioredoxin_domain"/>
</dbReference>
<dbReference type="EMBL" id="JAAHBV010000016">
    <property type="protein sequence ID" value="NER58955.1"/>
    <property type="molecule type" value="Genomic_DNA"/>
</dbReference>
<dbReference type="RefSeq" id="WP_163941109.1">
    <property type="nucleotide sequence ID" value="NZ_JAAHBU010000030.1"/>
</dbReference>
<dbReference type="SUPFAM" id="SSF52833">
    <property type="entry name" value="Thioredoxin-like"/>
    <property type="match status" value="1"/>
</dbReference>
<evidence type="ECO:0000259" key="1">
    <source>
        <dbReference type="PROSITE" id="PS51352"/>
    </source>
</evidence>
<dbReference type="Pfam" id="PF00085">
    <property type="entry name" value="Thioredoxin"/>
    <property type="match status" value="1"/>
</dbReference>
<feature type="domain" description="Thioredoxin" evidence="1">
    <location>
        <begin position="1"/>
        <end position="109"/>
    </location>
</feature>
<evidence type="ECO:0000313" key="3">
    <source>
        <dbReference type="EMBL" id="NER63045.1"/>
    </source>
</evidence>
<dbReference type="Proteomes" id="UP000482634">
    <property type="component" value="Unassembled WGS sequence"/>
</dbReference>
<organism evidence="3 5">
    <name type="scientific">Pseudomonas brassicae</name>
    <dbReference type="NCBI Taxonomy" id="2708063"/>
    <lineage>
        <taxon>Bacteria</taxon>
        <taxon>Pseudomonadati</taxon>
        <taxon>Pseudomonadota</taxon>
        <taxon>Gammaproteobacteria</taxon>
        <taxon>Pseudomonadales</taxon>
        <taxon>Pseudomonadaceae</taxon>
        <taxon>Pseudomonas</taxon>
    </lineage>
</organism>
<evidence type="ECO:0000313" key="5">
    <source>
        <dbReference type="Proteomes" id="UP000482634"/>
    </source>
</evidence>
<dbReference type="PROSITE" id="PS51352">
    <property type="entry name" value="THIOREDOXIN_2"/>
    <property type="match status" value="1"/>
</dbReference>
<sequence>MPEMTILEDVQAARQQLQPVPRPRPCVVLLHVEHCPPCKQLHPEVERVARVTPDVDFFSFQAEGQDALCEELGVVGFPAQVFTDCQGNQNAVVGTNWTRINSALDKLLPEHLRLKPRSP</sequence>
<accession>A0A6B3NII9</accession>